<dbReference type="SUPFAM" id="SSF46785">
    <property type="entry name" value="Winged helix' DNA-binding domain"/>
    <property type="match status" value="1"/>
</dbReference>
<proteinExistence type="predicted"/>
<protein>
    <recommendedName>
        <fullName evidence="6">Transcriptional regulator</fullName>
    </recommendedName>
</protein>
<keyword evidence="5" id="KW-1185">Reference proteome</keyword>
<dbReference type="EMBL" id="SLXK01000001">
    <property type="protein sequence ID" value="TCP32251.1"/>
    <property type="molecule type" value="Genomic_DNA"/>
</dbReference>
<dbReference type="OrthoDB" id="9792661at2"/>
<evidence type="ECO:0000313" key="5">
    <source>
        <dbReference type="Proteomes" id="UP000295416"/>
    </source>
</evidence>
<feature type="binding site" evidence="1">
    <location>
        <position position="91"/>
    </location>
    <ligand>
        <name>Ni(2+)</name>
        <dbReference type="ChEBI" id="CHEBI:49786"/>
    </ligand>
</feature>
<dbReference type="AlphaFoldDB" id="A0A4R2PDR6"/>
<evidence type="ECO:0000256" key="1">
    <source>
        <dbReference type="PIRSR" id="PIRSR037847-1"/>
    </source>
</evidence>
<name>A0A4R2PDR6_9BACL</name>
<dbReference type="InterPro" id="IPR013196">
    <property type="entry name" value="HTH_11"/>
</dbReference>
<keyword evidence="1" id="KW-0479">Metal-binding</keyword>
<evidence type="ECO:0000259" key="2">
    <source>
        <dbReference type="Pfam" id="PF02829"/>
    </source>
</evidence>
<dbReference type="InterPro" id="IPR004173">
    <property type="entry name" value="3H_domain"/>
</dbReference>
<organism evidence="4 5">
    <name type="scientific">Scopulibacillus darangshiensis</name>
    <dbReference type="NCBI Taxonomy" id="442528"/>
    <lineage>
        <taxon>Bacteria</taxon>
        <taxon>Bacillati</taxon>
        <taxon>Bacillota</taxon>
        <taxon>Bacilli</taxon>
        <taxon>Bacillales</taxon>
        <taxon>Sporolactobacillaceae</taxon>
        <taxon>Scopulibacillus</taxon>
    </lineage>
</organism>
<dbReference type="GO" id="GO:0046872">
    <property type="term" value="F:metal ion binding"/>
    <property type="evidence" value="ECO:0007669"/>
    <property type="project" value="UniProtKB-KW"/>
</dbReference>
<dbReference type="SUPFAM" id="SSF75500">
    <property type="entry name" value="Putative transcriptional regulator TM1602, C-terminal domain"/>
    <property type="match status" value="1"/>
</dbReference>
<feature type="binding site" evidence="1">
    <location>
        <position position="152"/>
    </location>
    <ligand>
        <name>Ni(2+)</name>
        <dbReference type="ChEBI" id="CHEBI:49786"/>
    </ligand>
</feature>
<feature type="binding site" evidence="1">
    <location>
        <position position="83"/>
    </location>
    <ligand>
        <name>Ni(2+)</name>
        <dbReference type="ChEBI" id="CHEBI:49786"/>
    </ligand>
</feature>
<comment type="caution">
    <text evidence="4">The sequence shown here is derived from an EMBL/GenBank/DDBJ whole genome shotgun (WGS) entry which is preliminary data.</text>
</comment>
<dbReference type="PIRSF" id="PIRSF037847">
    <property type="entry name" value="NiaR"/>
    <property type="match status" value="1"/>
</dbReference>
<dbReference type="Proteomes" id="UP000295416">
    <property type="component" value="Unassembled WGS sequence"/>
</dbReference>
<keyword evidence="1" id="KW-0533">Nickel</keyword>
<dbReference type="InterPro" id="IPR035922">
    <property type="entry name" value="3H_dom_sf"/>
</dbReference>
<dbReference type="InterPro" id="IPR036388">
    <property type="entry name" value="WH-like_DNA-bd_sf"/>
</dbReference>
<dbReference type="InterPro" id="IPR036390">
    <property type="entry name" value="WH_DNA-bd_sf"/>
</dbReference>
<feature type="domain" description="3H" evidence="2">
    <location>
        <begin position="79"/>
        <end position="175"/>
    </location>
</feature>
<evidence type="ECO:0000259" key="3">
    <source>
        <dbReference type="Pfam" id="PF08279"/>
    </source>
</evidence>
<evidence type="ECO:0000313" key="4">
    <source>
        <dbReference type="EMBL" id="TCP32251.1"/>
    </source>
</evidence>
<dbReference type="Gene3D" id="1.10.10.10">
    <property type="entry name" value="Winged helix-like DNA-binding domain superfamily/Winged helix DNA-binding domain"/>
    <property type="match status" value="1"/>
</dbReference>
<dbReference type="PANTHER" id="PTHR40068">
    <property type="entry name" value="TRANSCRIPTION REPRESSOR NIAR-RELATED"/>
    <property type="match status" value="1"/>
</dbReference>
<dbReference type="RefSeq" id="WP_132742746.1">
    <property type="nucleotide sequence ID" value="NZ_SLXK01000001.1"/>
</dbReference>
<accession>A0A4R2PDR6</accession>
<feature type="domain" description="Helix-turn-helix type 11" evidence="3">
    <location>
        <begin position="12"/>
        <end position="65"/>
    </location>
</feature>
<gene>
    <name evidence="4" type="ORF">EV207_101229</name>
</gene>
<sequence>MKQNKKILGEDRRAFILRHLLDSNQPITGSDLAKQTNVSRQVIVQDISLLKAKNHPIIATAQGYIYIKKTNSTTQTKVIACRHSEADTEEELNIIVDHGVLVKNVIVEHQVYGEITASLMLQNRRDVELFMKKKKETNAQLLSALTEGIHLHTIEGANENILEDVCHALSQAGYLL</sequence>
<dbReference type="Pfam" id="PF02829">
    <property type="entry name" value="3H"/>
    <property type="match status" value="1"/>
</dbReference>
<reference evidence="4 5" key="1">
    <citation type="submission" date="2019-03" db="EMBL/GenBank/DDBJ databases">
        <title>Genomic Encyclopedia of Type Strains, Phase IV (KMG-IV): sequencing the most valuable type-strain genomes for metagenomic binning, comparative biology and taxonomic classification.</title>
        <authorList>
            <person name="Goeker M."/>
        </authorList>
    </citation>
    <scope>NUCLEOTIDE SEQUENCE [LARGE SCALE GENOMIC DNA]</scope>
    <source>
        <strain evidence="4 5">DSM 19377</strain>
    </source>
</reference>
<evidence type="ECO:0008006" key="6">
    <source>
        <dbReference type="Google" id="ProtNLM"/>
    </source>
</evidence>
<dbReference type="Gene3D" id="3.30.1340.20">
    <property type="entry name" value="3H domain"/>
    <property type="match status" value="1"/>
</dbReference>
<feature type="binding site" evidence="1">
    <location>
        <position position="150"/>
    </location>
    <ligand>
        <name>Ni(2+)</name>
        <dbReference type="ChEBI" id="CHEBI:49786"/>
    </ligand>
</feature>
<dbReference type="InterPro" id="IPR026043">
    <property type="entry name" value="NadR"/>
</dbReference>
<dbReference type="Pfam" id="PF08279">
    <property type="entry name" value="HTH_11"/>
    <property type="match status" value="1"/>
</dbReference>
<dbReference type="PANTHER" id="PTHR40068:SF1">
    <property type="entry name" value="TRANSCRIPTION REPRESSOR NIAR-RELATED"/>
    <property type="match status" value="1"/>
</dbReference>